<dbReference type="GO" id="GO:0003676">
    <property type="term" value="F:nucleic acid binding"/>
    <property type="evidence" value="ECO:0007669"/>
    <property type="project" value="InterPro"/>
</dbReference>
<dbReference type="SUPFAM" id="SSF53098">
    <property type="entry name" value="Ribonuclease H-like"/>
    <property type="match status" value="1"/>
</dbReference>
<protein>
    <submittedName>
        <fullName evidence="2">Integrase</fullName>
    </submittedName>
</protein>
<dbReference type="PROSITE" id="PS50994">
    <property type="entry name" value="INTEGRASE"/>
    <property type="match status" value="1"/>
</dbReference>
<dbReference type="Gene3D" id="3.30.70.270">
    <property type="match status" value="2"/>
</dbReference>
<reference evidence="3" key="1">
    <citation type="journal article" date="2019" name="Plant Biotechnol. J.">
        <title>Genome sequencing of the Australian wild diploid species Gossypium australe highlights disease resistance and delayed gland morphogenesis.</title>
        <authorList>
            <person name="Cai Y."/>
            <person name="Cai X."/>
            <person name="Wang Q."/>
            <person name="Wang P."/>
            <person name="Zhang Y."/>
            <person name="Cai C."/>
            <person name="Xu Y."/>
            <person name="Wang K."/>
            <person name="Zhou Z."/>
            <person name="Wang C."/>
            <person name="Geng S."/>
            <person name="Li B."/>
            <person name="Dong Q."/>
            <person name="Hou Y."/>
            <person name="Wang H."/>
            <person name="Ai P."/>
            <person name="Liu Z."/>
            <person name="Yi F."/>
            <person name="Sun M."/>
            <person name="An G."/>
            <person name="Cheng J."/>
            <person name="Zhang Y."/>
            <person name="Shi Q."/>
            <person name="Xie Y."/>
            <person name="Shi X."/>
            <person name="Chang Y."/>
            <person name="Huang F."/>
            <person name="Chen Y."/>
            <person name="Hong S."/>
            <person name="Mi L."/>
            <person name="Sun Q."/>
            <person name="Zhang L."/>
            <person name="Zhou B."/>
            <person name="Peng R."/>
            <person name="Zhang X."/>
            <person name="Liu F."/>
        </authorList>
    </citation>
    <scope>NUCLEOTIDE SEQUENCE [LARGE SCALE GENOMIC DNA]</scope>
    <source>
        <strain evidence="3">cv. PA1801</strain>
    </source>
</reference>
<dbReference type="InterPro" id="IPR050951">
    <property type="entry name" value="Retrovirus_Pol_polyprotein"/>
</dbReference>
<dbReference type="Pfam" id="PF17921">
    <property type="entry name" value="Integrase_H2C2"/>
    <property type="match status" value="1"/>
</dbReference>
<dbReference type="GO" id="GO:0015074">
    <property type="term" value="P:DNA integration"/>
    <property type="evidence" value="ECO:0007669"/>
    <property type="project" value="InterPro"/>
</dbReference>
<name>A0A5B6X190_9ROSI</name>
<accession>A0A5B6X190</accession>
<organism evidence="2 3">
    <name type="scientific">Gossypium australe</name>
    <dbReference type="NCBI Taxonomy" id="47621"/>
    <lineage>
        <taxon>Eukaryota</taxon>
        <taxon>Viridiplantae</taxon>
        <taxon>Streptophyta</taxon>
        <taxon>Embryophyta</taxon>
        <taxon>Tracheophyta</taxon>
        <taxon>Spermatophyta</taxon>
        <taxon>Magnoliopsida</taxon>
        <taxon>eudicotyledons</taxon>
        <taxon>Gunneridae</taxon>
        <taxon>Pentapetalae</taxon>
        <taxon>rosids</taxon>
        <taxon>malvids</taxon>
        <taxon>Malvales</taxon>
        <taxon>Malvaceae</taxon>
        <taxon>Malvoideae</taxon>
        <taxon>Gossypium</taxon>
    </lineage>
</organism>
<evidence type="ECO:0000313" key="2">
    <source>
        <dbReference type="EMBL" id="KAA3488009.1"/>
    </source>
</evidence>
<dbReference type="GO" id="GO:0003824">
    <property type="term" value="F:catalytic activity"/>
    <property type="evidence" value="ECO:0007669"/>
    <property type="project" value="UniProtKB-KW"/>
</dbReference>
<dbReference type="Pfam" id="PF17919">
    <property type="entry name" value="RT_RNaseH_2"/>
    <property type="match status" value="1"/>
</dbReference>
<comment type="caution">
    <text evidence="2">The sequence shown here is derived from an EMBL/GenBank/DDBJ whole genome shotgun (WGS) entry which is preliminary data.</text>
</comment>
<evidence type="ECO:0000259" key="1">
    <source>
        <dbReference type="PROSITE" id="PS50994"/>
    </source>
</evidence>
<proteinExistence type="predicted"/>
<dbReference type="PANTHER" id="PTHR37984:SF15">
    <property type="entry name" value="INTEGRASE CATALYTIC DOMAIN-CONTAINING PROTEIN"/>
    <property type="match status" value="1"/>
</dbReference>
<dbReference type="InterPro" id="IPR043502">
    <property type="entry name" value="DNA/RNA_pol_sf"/>
</dbReference>
<dbReference type="InterPro" id="IPR043128">
    <property type="entry name" value="Rev_trsase/Diguanyl_cyclase"/>
</dbReference>
<dbReference type="OrthoDB" id="407598at2759"/>
<dbReference type="AlphaFoldDB" id="A0A5B6X190"/>
<sequence>MKKKYLLPRIDDLFDQLKGATVFSKIDLRSGYYQLRVKDSDVPKTAFRTSSESLERKKLYAKFSKSEFWLKEVGFLGHIVSGDGIRVDPGVFHDSYPDNEIITKRCEVRLDRKCQQSFEKLKTLLTEAPVLVQPELGREFLVYSDASLNGLGCVLMQEGKVIAYASRQLKLHEKNYPTHDLELVVILQQRWLEMIKDYELVIDYHPGKANVITDALSRKSLFALRAMSTQMALLDDISILAELRARPLFLQEICEAQQYDNSLKPREFYVIRMILHEAHSGCLTVHPGSTKMYNDLRKWYWWPGMKKDIFEFVSRCLICQQVEAEHQIPSGLLQPIMVPEWKWDRITMDFMTGLLLTPKKKDAVWVVVDRLTKSAHFIPVRVDYSLDKLAALYMSEIVRLHGVLLSVISDRYPRFTSRFWKKLQEALGTKLSFSTAFHPQTDW</sequence>
<keyword evidence="3" id="KW-1185">Reference proteome</keyword>
<dbReference type="Gene3D" id="1.10.340.70">
    <property type="match status" value="1"/>
</dbReference>
<dbReference type="InterPro" id="IPR036397">
    <property type="entry name" value="RNaseH_sf"/>
</dbReference>
<evidence type="ECO:0000313" key="3">
    <source>
        <dbReference type="Proteomes" id="UP000325315"/>
    </source>
</evidence>
<feature type="domain" description="Integrase catalytic" evidence="1">
    <location>
        <begin position="331"/>
        <end position="443"/>
    </location>
</feature>
<dbReference type="SUPFAM" id="SSF56672">
    <property type="entry name" value="DNA/RNA polymerases"/>
    <property type="match status" value="1"/>
</dbReference>
<gene>
    <name evidence="2" type="ORF">EPI10_031796</name>
</gene>
<dbReference type="InterPro" id="IPR041588">
    <property type="entry name" value="Integrase_H2C2"/>
</dbReference>
<dbReference type="Proteomes" id="UP000325315">
    <property type="component" value="Unassembled WGS sequence"/>
</dbReference>
<dbReference type="InterPro" id="IPR012337">
    <property type="entry name" value="RNaseH-like_sf"/>
</dbReference>
<dbReference type="InterPro" id="IPR041577">
    <property type="entry name" value="RT_RNaseH_2"/>
</dbReference>
<dbReference type="PANTHER" id="PTHR37984">
    <property type="entry name" value="PROTEIN CBG26694"/>
    <property type="match status" value="1"/>
</dbReference>
<dbReference type="EMBL" id="SMMG02000001">
    <property type="protein sequence ID" value="KAA3488009.1"/>
    <property type="molecule type" value="Genomic_DNA"/>
</dbReference>
<dbReference type="InterPro" id="IPR001584">
    <property type="entry name" value="Integrase_cat-core"/>
</dbReference>
<dbReference type="Gene3D" id="3.30.420.10">
    <property type="entry name" value="Ribonuclease H-like superfamily/Ribonuclease H"/>
    <property type="match status" value="1"/>
</dbReference>